<reference evidence="3" key="1">
    <citation type="journal article" date="2011" name="BMC Genomics">
        <title>Complete genome sequence of the filamentous anoxygenic phototrophic bacterium Chloroflexus aurantiacus.</title>
        <authorList>
            <person name="Tang K.H."/>
            <person name="Barry K."/>
            <person name="Chertkov O."/>
            <person name="Dalin E."/>
            <person name="Han C.S."/>
            <person name="Hauser L.J."/>
            <person name="Honchak B.M."/>
            <person name="Karbach L.E."/>
            <person name="Land M.L."/>
            <person name="Lapidus A."/>
            <person name="Larimer F.W."/>
            <person name="Mikhailova N."/>
            <person name="Pitluck S."/>
            <person name="Pierson B.K."/>
            <person name="Blankenship R.E."/>
        </authorList>
    </citation>
    <scope>NUCLEOTIDE SEQUENCE [LARGE SCALE GENOMIC DNA]</scope>
    <source>
        <strain evidence="3">ATCC 29366 / DSM 635 / J-10-fl</strain>
    </source>
</reference>
<feature type="domain" description="HTH luxR-type" evidence="1">
    <location>
        <begin position="221"/>
        <end position="281"/>
    </location>
</feature>
<dbReference type="InterPro" id="IPR000792">
    <property type="entry name" value="Tscrpt_reg_LuxR_C"/>
</dbReference>
<dbReference type="SUPFAM" id="SSF46894">
    <property type="entry name" value="C-terminal effector domain of the bipartite response regulators"/>
    <property type="match status" value="1"/>
</dbReference>
<evidence type="ECO:0000313" key="3">
    <source>
        <dbReference type="Proteomes" id="UP000002008"/>
    </source>
</evidence>
<dbReference type="Proteomes" id="UP000002008">
    <property type="component" value="Chromosome"/>
</dbReference>
<dbReference type="CDD" id="cd09741">
    <property type="entry name" value="Csx1_III-U"/>
    <property type="match status" value="1"/>
</dbReference>
<evidence type="ECO:0000313" key="2">
    <source>
        <dbReference type="EMBL" id="ABY35479.1"/>
    </source>
</evidence>
<dbReference type="InterPro" id="IPR016032">
    <property type="entry name" value="Sig_transdc_resp-reg_C-effctor"/>
</dbReference>
<dbReference type="SMART" id="SM00421">
    <property type="entry name" value="HTH_LUXR"/>
    <property type="match status" value="1"/>
</dbReference>
<name>A9WGE7_CHLAA</name>
<dbReference type="AlphaFoldDB" id="A9WGE7"/>
<dbReference type="EnsemblBacteria" id="ABY35479">
    <property type="protein sequence ID" value="ABY35479"/>
    <property type="gene ID" value="Caur_2270"/>
</dbReference>
<dbReference type="GO" id="GO:0003677">
    <property type="term" value="F:DNA binding"/>
    <property type="evidence" value="ECO:0007669"/>
    <property type="project" value="InterPro"/>
</dbReference>
<dbReference type="STRING" id="324602.Caur_2270"/>
<dbReference type="PATRIC" id="fig|324602.8.peg.2571"/>
<protein>
    <submittedName>
        <fullName evidence="2">Regulatory protein LuxR</fullName>
    </submittedName>
</protein>
<dbReference type="PRINTS" id="PR00038">
    <property type="entry name" value="HTHLUXR"/>
</dbReference>
<keyword evidence="3" id="KW-1185">Reference proteome</keyword>
<dbReference type="InParanoid" id="A9WGE7"/>
<accession>A9WGE7</accession>
<dbReference type="eggNOG" id="COG2197">
    <property type="taxonomic scope" value="Bacteria"/>
</dbReference>
<dbReference type="InterPro" id="IPR036388">
    <property type="entry name" value="WH-like_DNA-bd_sf"/>
</dbReference>
<dbReference type="GO" id="GO:0006355">
    <property type="term" value="P:regulation of DNA-templated transcription"/>
    <property type="evidence" value="ECO:0007669"/>
    <property type="project" value="InterPro"/>
</dbReference>
<dbReference type="Gene3D" id="1.10.10.10">
    <property type="entry name" value="Winged helix-like DNA-binding domain superfamily/Winged helix DNA-binding domain"/>
    <property type="match status" value="1"/>
</dbReference>
<dbReference type="HOGENOM" id="CLU_945601_0_0_0"/>
<evidence type="ECO:0000259" key="1">
    <source>
        <dbReference type="SMART" id="SM00421"/>
    </source>
</evidence>
<dbReference type="Pfam" id="PF00196">
    <property type="entry name" value="GerE"/>
    <property type="match status" value="1"/>
</dbReference>
<proteinExistence type="predicted"/>
<organism evidence="2 3">
    <name type="scientific">Chloroflexus aurantiacus (strain ATCC 29366 / DSM 635 / J-10-fl)</name>
    <dbReference type="NCBI Taxonomy" id="324602"/>
    <lineage>
        <taxon>Bacteria</taxon>
        <taxon>Bacillati</taxon>
        <taxon>Chloroflexota</taxon>
        <taxon>Chloroflexia</taxon>
        <taxon>Chloroflexales</taxon>
        <taxon>Chloroflexineae</taxon>
        <taxon>Chloroflexaceae</taxon>
        <taxon>Chloroflexus</taxon>
    </lineage>
</organism>
<dbReference type="RefSeq" id="WP_012258133.1">
    <property type="nucleotide sequence ID" value="NC_010175.1"/>
</dbReference>
<dbReference type="Pfam" id="PF09623">
    <property type="entry name" value="Cas_NE0113"/>
    <property type="match status" value="1"/>
</dbReference>
<dbReference type="InterPro" id="IPR019092">
    <property type="entry name" value="SSO2081-like_dom"/>
</dbReference>
<dbReference type="EMBL" id="CP000909">
    <property type="protein sequence ID" value="ABY35479.1"/>
    <property type="molecule type" value="Genomic_DNA"/>
</dbReference>
<gene>
    <name evidence="2" type="ordered locus">Caur_2270</name>
</gene>
<dbReference type="KEGG" id="cau:Caur_2270"/>
<sequence>MPDIVLPTDPSAVLVATLGGQPQVVTFALDALLARGEPIQEVYILHLALTNERTRQAWQRLQREFVDDYYAGRRCRLRQVPIGANGSELTDIRTTTDVEIAFQAIRQLIVDLKTNGRRLHLCLSGGRRMMALLATSIAALYCDHQDRLWHMHTPETTLQRVKDGAQMHVQPADGVSLIQIPLTPWGAYFPGLRLLAQPDSRSIQDQLQRFLSDDPRCQQVWDRLTTRQRDVLRAFAKGLRPDQVADQLSISLSTVNSHKTAILAECRIAWHISDAESLDYRFLRDHFAGFVERV</sequence>